<dbReference type="InterPro" id="IPR027417">
    <property type="entry name" value="P-loop_NTPase"/>
</dbReference>
<dbReference type="Gramene" id="CDP08427">
    <property type="protein sequence ID" value="CDP08427"/>
    <property type="gene ID" value="GSCOC_T00027294001"/>
</dbReference>
<name>A0A068UJE7_COFCA</name>
<dbReference type="InParanoid" id="A0A068UJE7"/>
<dbReference type="EMBL" id="HG739116">
    <property type="protein sequence ID" value="CDP08427.1"/>
    <property type="molecule type" value="Genomic_DNA"/>
</dbReference>
<dbReference type="OrthoDB" id="1700985at2759"/>
<dbReference type="AlphaFoldDB" id="A0A068UJE7"/>
<reference evidence="3" key="1">
    <citation type="journal article" date="2014" name="Science">
        <title>The coffee genome provides insight into the convergent evolution of caffeine biosynthesis.</title>
        <authorList>
            <person name="Denoeud F."/>
            <person name="Carretero-Paulet L."/>
            <person name="Dereeper A."/>
            <person name="Droc G."/>
            <person name="Guyot R."/>
            <person name="Pietrella M."/>
            <person name="Zheng C."/>
            <person name="Alberti A."/>
            <person name="Anthony F."/>
            <person name="Aprea G."/>
            <person name="Aury J.M."/>
            <person name="Bento P."/>
            <person name="Bernard M."/>
            <person name="Bocs S."/>
            <person name="Campa C."/>
            <person name="Cenci A."/>
            <person name="Combes M.C."/>
            <person name="Crouzillat D."/>
            <person name="Da Silva C."/>
            <person name="Daddiego L."/>
            <person name="De Bellis F."/>
            <person name="Dussert S."/>
            <person name="Garsmeur O."/>
            <person name="Gayraud T."/>
            <person name="Guignon V."/>
            <person name="Jahn K."/>
            <person name="Jamilloux V."/>
            <person name="Joet T."/>
            <person name="Labadie K."/>
            <person name="Lan T."/>
            <person name="Leclercq J."/>
            <person name="Lepelley M."/>
            <person name="Leroy T."/>
            <person name="Li L.T."/>
            <person name="Librado P."/>
            <person name="Lopez L."/>
            <person name="Munoz A."/>
            <person name="Noel B."/>
            <person name="Pallavicini A."/>
            <person name="Perrotta G."/>
            <person name="Poncet V."/>
            <person name="Pot D."/>
            <person name="Priyono X."/>
            <person name="Rigoreau M."/>
            <person name="Rouard M."/>
            <person name="Rozas J."/>
            <person name="Tranchant-Dubreuil C."/>
            <person name="VanBuren R."/>
            <person name="Zhang Q."/>
            <person name="Andrade A.C."/>
            <person name="Argout X."/>
            <person name="Bertrand B."/>
            <person name="de Kochko A."/>
            <person name="Graziosi G."/>
            <person name="Henry R.J."/>
            <person name="Jayarama X."/>
            <person name="Ming R."/>
            <person name="Nagai C."/>
            <person name="Rounsley S."/>
            <person name="Sankoff D."/>
            <person name="Giuliano G."/>
            <person name="Albert V.A."/>
            <person name="Wincker P."/>
            <person name="Lashermes P."/>
        </authorList>
    </citation>
    <scope>NUCLEOTIDE SEQUENCE [LARGE SCALE GENOMIC DNA]</scope>
    <source>
        <strain evidence="3">cv. DH200-94</strain>
    </source>
</reference>
<dbReference type="Proteomes" id="UP000295252">
    <property type="component" value="Chromosome IX"/>
</dbReference>
<dbReference type="GO" id="GO:0043531">
    <property type="term" value="F:ADP binding"/>
    <property type="evidence" value="ECO:0007669"/>
    <property type="project" value="InterPro"/>
</dbReference>
<keyword evidence="3" id="KW-1185">Reference proteome</keyword>
<gene>
    <name evidence="2" type="ORF">GSCOC_T00027294001</name>
</gene>
<feature type="domain" description="NB-ARC" evidence="1">
    <location>
        <begin position="1"/>
        <end position="48"/>
    </location>
</feature>
<dbReference type="InterPro" id="IPR002182">
    <property type="entry name" value="NB-ARC"/>
</dbReference>
<evidence type="ECO:0000313" key="3">
    <source>
        <dbReference type="Proteomes" id="UP000295252"/>
    </source>
</evidence>
<evidence type="ECO:0000259" key="1">
    <source>
        <dbReference type="Pfam" id="PF00931"/>
    </source>
</evidence>
<organism evidence="2 3">
    <name type="scientific">Coffea canephora</name>
    <name type="common">Robusta coffee</name>
    <dbReference type="NCBI Taxonomy" id="49390"/>
    <lineage>
        <taxon>Eukaryota</taxon>
        <taxon>Viridiplantae</taxon>
        <taxon>Streptophyta</taxon>
        <taxon>Embryophyta</taxon>
        <taxon>Tracheophyta</taxon>
        <taxon>Spermatophyta</taxon>
        <taxon>Magnoliopsida</taxon>
        <taxon>eudicotyledons</taxon>
        <taxon>Gunneridae</taxon>
        <taxon>Pentapetalae</taxon>
        <taxon>asterids</taxon>
        <taxon>lamiids</taxon>
        <taxon>Gentianales</taxon>
        <taxon>Rubiaceae</taxon>
        <taxon>Ixoroideae</taxon>
        <taxon>Gardenieae complex</taxon>
        <taxon>Bertiereae - Coffeeae clade</taxon>
        <taxon>Coffeeae</taxon>
        <taxon>Coffea</taxon>
    </lineage>
</organism>
<dbReference type="Pfam" id="PF00931">
    <property type="entry name" value="NB-ARC"/>
    <property type="match status" value="1"/>
</dbReference>
<dbReference type="SUPFAM" id="SSF52540">
    <property type="entry name" value="P-loop containing nucleoside triphosphate hydrolases"/>
    <property type="match status" value="1"/>
</dbReference>
<accession>A0A068UJE7</accession>
<evidence type="ECO:0000313" key="2">
    <source>
        <dbReference type="EMBL" id="CDP08427.1"/>
    </source>
</evidence>
<protein>
    <recommendedName>
        <fullName evidence="1">NB-ARC domain-containing protein</fullName>
    </recommendedName>
</protein>
<dbReference type="Gene3D" id="3.40.50.300">
    <property type="entry name" value="P-loop containing nucleotide triphosphate hydrolases"/>
    <property type="match status" value="1"/>
</dbReference>
<proteinExistence type="predicted"/>
<sequence>MPGLGKTTLASKVYSDLLVLFHFHIHAWCYVSHGYSKRSLLVKILCCFDGGNSIQYRHEMHVDRIVKHPNLTKWSSG</sequence>
<dbReference type="PhylomeDB" id="A0A068UJE7"/>